<evidence type="ECO:0000313" key="5">
    <source>
        <dbReference type="EMBL" id="KAA9166080.1"/>
    </source>
</evidence>
<dbReference type="SUPFAM" id="SSF53448">
    <property type="entry name" value="Nucleotide-diphospho-sugar transferases"/>
    <property type="match status" value="1"/>
</dbReference>
<dbReference type="OrthoDB" id="4529776at2"/>
<proteinExistence type="inferred from homology"/>
<reference evidence="5" key="1">
    <citation type="submission" date="2019-09" db="EMBL/GenBank/DDBJ databases">
        <authorList>
            <person name="Teo W.F.A."/>
            <person name="Duangmal K."/>
        </authorList>
    </citation>
    <scope>NUCLEOTIDE SEQUENCE [LARGE SCALE GENOMIC DNA]</scope>
    <source>
        <strain evidence="5">K81G1</strain>
    </source>
</reference>
<dbReference type="InterPro" id="IPR050834">
    <property type="entry name" value="Glycosyltransf_2"/>
</dbReference>
<protein>
    <submittedName>
        <fullName evidence="5">Glycosyltransferase</fullName>
    </submittedName>
</protein>
<dbReference type="InterPro" id="IPR001173">
    <property type="entry name" value="Glyco_trans_2-like"/>
</dbReference>
<dbReference type="GO" id="GO:0016757">
    <property type="term" value="F:glycosyltransferase activity"/>
    <property type="evidence" value="ECO:0007669"/>
    <property type="project" value="UniProtKB-KW"/>
</dbReference>
<dbReference type="PANTHER" id="PTHR43685:SF5">
    <property type="entry name" value="GLYCOSYLTRANSFERASE EPSE-RELATED"/>
    <property type="match status" value="1"/>
</dbReference>
<evidence type="ECO:0000256" key="1">
    <source>
        <dbReference type="ARBA" id="ARBA00006739"/>
    </source>
</evidence>
<name>A0A5N0VLM2_9PSEU</name>
<dbReference type="AlphaFoldDB" id="A0A5N0VLM2"/>
<dbReference type="PANTHER" id="PTHR43685">
    <property type="entry name" value="GLYCOSYLTRANSFERASE"/>
    <property type="match status" value="1"/>
</dbReference>
<evidence type="ECO:0000256" key="3">
    <source>
        <dbReference type="ARBA" id="ARBA00022679"/>
    </source>
</evidence>
<comment type="caution">
    <text evidence="5">The sequence shown here is derived from an EMBL/GenBank/DDBJ whole genome shotgun (WGS) entry which is preliminary data.</text>
</comment>
<feature type="domain" description="Glycosyltransferase 2-like" evidence="4">
    <location>
        <begin position="5"/>
        <end position="121"/>
    </location>
</feature>
<comment type="similarity">
    <text evidence="1">Belongs to the glycosyltransferase 2 family.</text>
</comment>
<sequence>MRVDVVTAVHAAHATFLPAAYSSLRAQTCRRWRWLVQIDGVNDSAVRAALAMTGALDDDRVVVRSNRAIAGPGVTRNIALARSSAPLLQNLDADDVLEPDALRLLASAMRAHPRAGFAAGHARDLLPDGTLRDHPLPLVPGVLPRGSLSEAWLDDPGRYRLPLHPAGVMWRRALVVELGGWTALLGMEDTGLLMAVSAVSEGVLVDAPTLRYRKHPRQWSNSVERSKFDGTAHISLVRQRVQFLAAGPGWLPGTSSATSSGP</sequence>
<accession>A0A5N0VLM2</accession>
<dbReference type="Pfam" id="PF00535">
    <property type="entry name" value="Glycos_transf_2"/>
    <property type="match status" value="1"/>
</dbReference>
<dbReference type="Proteomes" id="UP000319769">
    <property type="component" value="Unassembled WGS sequence"/>
</dbReference>
<dbReference type="EMBL" id="VMNW02000003">
    <property type="protein sequence ID" value="KAA9166080.1"/>
    <property type="molecule type" value="Genomic_DNA"/>
</dbReference>
<organism evidence="5 6">
    <name type="scientific">Amycolatopsis acidicola</name>
    <dbReference type="NCBI Taxonomy" id="2596893"/>
    <lineage>
        <taxon>Bacteria</taxon>
        <taxon>Bacillati</taxon>
        <taxon>Actinomycetota</taxon>
        <taxon>Actinomycetes</taxon>
        <taxon>Pseudonocardiales</taxon>
        <taxon>Pseudonocardiaceae</taxon>
        <taxon>Amycolatopsis</taxon>
    </lineage>
</organism>
<dbReference type="InterPro" id="IPR029044">
    <property type="entry name" value="Nucleotide-diphossugar_trans"/>
</dbReference>
<keyword evidence="6" id="KW-1185">Reference proteome</keyword>
<dbReference type="Gene3D" id="3.90.550.10">
    <property type="entry name" value="Spore Coat Polysaccharide Biosynthesis Protein SpsA, Chain A"/>
    <property type="match status" value="1"/>
</dbReference>
<evidence type="ECO:0000259" key="4">
    <source>
        <dbReference type="Pfam" id="PF00535"/>
    </source>
</evidence>
<evidence type="ECO:0000313" key="6">
    <source>
        <dbReference type="Proteomes" id="UP000319769"/>
    </source>
</evidence>
<dbReference type="CDD" id="cd00761">
    <property type="entry name" value="Glyco_tranf_GTA_type"/>
    <property type="match status" value="1"/>
</dbReference>
<keyword evidence="3" id="KW-0808">Transferase</keyword>
<keyword evidence="2" id="KW-0328">Glycosyltransferase</keyword>
<evidence type="ECO:0000256" key="2">
    <source>
        <dbReference type="ARBA" id="ARBA00022676"/>
    </source>
</evidence>
<gene>
    <name evidence="5" type="ORF">FPZ12_003780</name>
</gene>